<evidence type="ECO:0000256" key="8">
    <source>
        <dbReference type="ARBA" id="ARBA00030117"/>
    </source>
</evidence>
<evidence type="ECO:0000313" key="11">
    <source>
        <dbReference type="Proteomes" id="UP001179121"/>
    </source>
</evidence>
<evidence type="ECO:0000256" key="6">
    <source>
        <dbReference type="ARBA" id="ARBA00023163"/>
    </source>
</evidence>
<evidence type="ECO:0000313" key="10">
    <source>
        <dbReference type="EMBL" id="CAI4032994.1"/>
    </source>
</evidence>
<keyword evidence="10" id="KW-0966">Cell projection</keyword>
<feature type="domain" description="Anti-sigma-28 factor FlgM C-terminal" evidence="9">
    <location>
        <begin position="38"/>
        <end position="91"/>
    </location>
</feature>
<dbReference type="InterPro" id="IPR031316">
    <property type="entry name" value="FlgM_C"/>
</dbReference>
<protein>
    <recommendedName>
        <fullName evidence="2">Negative regulator of flagellin synthesis</fullName>
    </recommendedName>
    <alternativeName>
        <fullName evidence="8">Anti-sigma-28 factor</fullName>
    </alternativeName>
</protein>
<evidence type="ECO:0000256" key="5">
    <source>
        <dbReference type="ARBA" id="ARBA00023015"/>
    </source>
</evidence>
<keyword evidence="6" id="KW-0804">Transcription</keyword>
<dbReference type="EMBL" id="OX365700">
    <property type="protein sequence ID" value="CAI4032994.1"/>
    <property type="molecule type" value="Genomic_DNA"/>
</dbReference>
<proteinExistence type="inferred from homology"/>
<keyword evidence="10" id="KW-0282">Flagellum</keyword>
<sequence>MEISRHGRIDDLGKLLLGVQEADRPAGKKLKAAPSLGDRVEISNAAKEMRQVGELVRTADPAREQRLAELKQAVETGTYDVRGRAVADRLIRHTLIDSVL</sequence>
<accession>A0AA86N1M7</accession>
<dbReference type="RefSeq" id="WP_289269820.1">
    <property type="nucleotide sequence ID" value="NZ_OX365700.1"/>
</dbReference>
<name>A0AA86N1M7_9BACT</name>
<evidence type="ECO:0000256" key="4">
    <source>
        <dbReference type="ARBA" id="ARBA00022795"/>
    </source>
</evidence>
<evidence type="ECO:0000256" key="1">
    <source>
        <dbReference type="ARBA" id="ARBA00005322"/>
    </source>
</evidence>
<evidence type="ECO:0000256" key="3">
    <source>
        <dbReference type="ARBA" id="ARBA00022491"/>
    </source>
</evidence>
<organism evidence="10 11">
    <name type="scientific">Nitrospira tepida</name>
    <dbReference type="NCBI Taxonomy" id="2973512"/>
    <lineage>
        <taxon>Bacteria</taxon>
        <taxon>Pseudomonadati</taxon>
        <taxon>Nitrospirota</taxon>
        <taxon>Nitrospiria</taxon>
        <taxon>Nitrospirales</taxon>
        <taxon>Nitrospiraceae</taxon>
        <taxon>Nitrospira</taxon>
    </lineage>
</organism>
<dbReference type="AlphaFoldDB" id="A0AA86N1M7"/>
<evidence type="ECO:0000256" key="7">
    <source>
        <dbReference type="ARBA" id="ARBA00024739"/>
    </source>
</evidence>
<dbReference type="Pfam" id="PF04316">
    <property type="entry name" value="FlgM"/>
    <property type="match status" value="1"/>
</dbReference>
<evidence type="ECO:0000256" key="2">
    <source>
        <dbReference type="ARBA" id="ARBA00017823"/>
    </source>
</evidence>
<keyword evidence="3" id="KW-0678">Repressor</keyword>
<comment type="similarity">
    <text evidence="1">Belongs to the FlgM family.</text>
</comment>
<reference evidence="10" key="1">
    <citation type="submission" date="2022-10" db="EMBL/GenBank/DDBJ databases">
        <authorList>
            <person name="Koch H."/>
        </authorList>
    </citation>
    <scope>NUCLEOTIDE SEQUENCE</scope>
    <source>
        <strain evidence="10">DNF</strain>
    </source>
</reference>
<dbReference type="InterPro" id="IPR007412">
    <property type="entry name" value="FlgM"/>
</dbReference>
<keyword evidence="5" id="KW-0805">Transcription regulation</keyword>
<dbReference type="NCBIfam" id="TIGR03824">
    <property type="entry name" value="FlgM_jcvi"/>
    <property type="match status" value="1"/>
</dbReference>
<dbReference type="InterPro" id="IPR035890">
    <property type="entry name" value="Anti-sigma-28_factor_FlgM_sf"/>
</dbReference>
<evidence type="ECO:0000259" key="9">
    <source>
        <dbReference type="Pfam" id="PF04316"/>
    </source>
</evidence>
<comment type="function">
    <text evidence="7">Responsible for the coupling of flagellin expression to flagellar assembly by preventing expression of the flagellin genes when a component of the middle class of proteins is defective. It negatively regulates flagellar genes by inhibiting the activity of FliA by directly binding to FliA.</text>
</comment>
<dbReference type="GO" id="GO:0045892">
    <property type="term" value="P:negative regulation of DNA-templated transcription"/>
    <property type="evidence" value="ECO:0007669"/>
    <property type="project" value="InterPro"/>
</dbReference>
<dbReference type="Proteomes" id="UP001179121">
    <property type="component" value="Chromosome"/>
</dbReference>
<keyword evidence="11" id="KW-1185">Reference proteome</keyword>
<gene>
    <name evidence="10" type="ORF">DNFV4_03424</name>
</gene>
<dbReference type="GO" id="GO:0044781">
    <property type="term" value="P:bacterial-type flagellum organization"/>
    <property type="evidence" value="ECO:0007669"/>
    <property type="project" value="UniProtKB-KW"/>
</dbReference>
<keyword evidence="10" id="KW-0969">Cilium</keyword>
<dbReference type="KEGG" id="nti:DNFV4_03424"/>
<dbReference type="SUPFAM" id="SSF101498">
    <property type="entry name" value="Anti-sigma factor FlgM"/>
    <property type="match status" value="1"/>
</dbReference>
<keyword evidence="4" id="KW-1005">Bacterial flagellum biogenesis</keyword>